<name>A0A7R9D1N1_TIMCR</name>
<dbReference type="EMBL" id="OC319843">
    <property type="protein sequence ID" value="CAD7406458.1"/>
    <property type="molecule type" value="Genomic_DNA"/>
</dbReference>
<gene>
    <name evidence="1" type="ORF">TCEB3V08_LOCUS8537</name>
</gene>
<organism evidence="1">
    <name type="scientific">Timema cristinae</name>
    <name type="common">Walking stick</name>
    <dbReference type="NCBI Taxonomy" id="61476"/>
    <lineage>
        <taxon>Eukaryota</taxon>
        <taxon>Metazoa</taxon>
        <taxon>Ecdysozoa</taxon>
        <taxon>Arthropoda</taxon>
        <taxon>Hexapoda</taxon>
        <taxon>Insecta</taxon>
        <taxon>Pterygota</taxon>
        <taxon>Neoptera</taxon>
        <taxon>Polyneoptera</taxon>
        <taxon>Phasmatodea</taxon>
        <taxon>Timematodea</taxon>
        <taxon>Timematoidea</taxon>
        <taxon>Timematidae</taxon>
        <taxon>Timema</taxon>
    </lineage>
</organism>
<protein>
    <submittedName>
        <fullName evidence="1">Uncharacterized protein</fullName>
    </submittedName>
</protein>
<sequence>MSHDRKYYQTFCNAHWLAKSPPTSFHKTRRSLPLRQACTKDLLSAPSLKLLTPLPTHPTLNFPPTLASTPFTELVPVMTFLPPTPETLLHLICCGCKKGCERKKGGLACSTMCRCSVEACNSSPSPSITMDSEGNSTSSAQLNRRNQNAYTVELHEAYTTQDMKNSNVIIYGETGSWLQTLFETHVRGA</sequence>
<reference evidence="1" key="1">
    <citation type="submission" date="2020-11" db="EMBL/GenBank/DDBJ databases">
        <authorList>
            <person name="Tran Van P."/>
        </authorList>
    </citation>
    <scope>NUCLEOTIDE SEQUENCE</scope>
</reference>
<evidence type="ECO:0000313" key="1">
    <source>
        <dbReference type="EMBL" id="CAD7406458.1"/>
    </source>
</evidence>
<proteinExistence type="predicted"/>
<dbReference type="AlphaFoldDB" id="A0A7R9D1N1"/>
<accession>A0A7R9D1N1</accession>